<name>A0A9W7HDA4_HIBTR</name>
<protein>
    <submittedName>
        <fullName evidence="1">Uncharacterized protein</fullName>
    </submittedName>
</protein>
<dbReference type="EMBL" id="BSYR01000011">
    <property type="protein sequence ID" value="GMI75495.1"/>
    <property type="molecule type" value="Genomic_DNA"/>
</dbReference>
<comment type="caution">
    <text evidence="1">The sequence shown here is derived from an EMBL/GenBank/DDBJ whole genome shotgun (WGS) entry which is preliminary data.</text>
</comment>
<dbReference type="PANTHER" id="PTHR33116:SF86">
    <property type="entry name" value="REVERSE TRANSCRIPTASE DOMAIN-CONTAINING PROTEIN"/>
    <property type="match status" value="1"/>
</dbReference>
<organism evidence="1 2">
    <name type="scientific">Hibiscus trionum</name>
    <name type="common">Flower of an hour</name>
    <dbReference type="NCBI Taxonomy" id="183268"/>
    <lineage>
        <taxon>Eukaryota</taxon>
        <taxon>Viridiplantae</taxon>
        <taxon>Streptophyta</taxon>
        <taxon>Embryophyta</taxon>
        <taxon>Tracheophyta</taxon>
        <taxon>Spermatophyta</taxon>
        <taxon>Magnoliopsida</taxon>
        <taxon>eudicotyledons</taxon>
        <taxon>Gunneridae</taxon>
        <taxon>Pentapetalae</taxon>
        <taxon>rosids</taxon>
        <taxon>malvids</taxon>
        <taxon>Malvales</taxon>
        <taxon>Malvaceae</taxon>
        <taxon>Malvoideae</taxon>
        <taxon>Hibiscus</taxon>
    </lineage>
</organism>
<proteinExistence type="predicted"/>
<accession>A0A9W7HDA4</accession>
<evidence type="ECO:0000313" key="1">
    <source>
        <dbReference type="EMBL" id="GMI75495.1"/>
    </source>
</evidence>
<keyword evidence="2" id="KW-1185">Reference proteome</keyword>
<dbReference type="PANTHER" id="PTHR33116">
    <property type="entry name" value="REVERSE TRANSCRIPTASE ZINC-BINDING DOMAIN-CONTAINING PROTEIN-RELATED-RELATED"/>
    <property type="match status" value="1"/>
</dbReference>
<gene>
    <name evidence="1" type="ORF">HRI_001218800</name>
</gene>
<dbReference type="AlphaFoldDB" id="A0A9W7HDA4"/>
<reference evidence="1" key="1">
    <citation type="submission" date="2023-05" db="EMBL/GenBank/DDBJ databases">
        <title>Genome and transcriptome analyses reveal genes involved in the formation of fine ridges on petal epidermal cells in Hibiscus trionum.</title>
        <authorList>
            <person name="Koshimizu S."/>
            <person name="Masuda S."/>
            <person name="Ishii T."/>
            <person name="Shirasu K."/>
            <person name="Hoshino A."/>
            <person name="Arita M."/>
        </authorList>
    </citation>
    <scope>NUCLEOTIDE SEQUENCE</scope>
    <source>
        <strain evidence="1">Hamamatsu line</strain>
    </source>
</reference>
<dbReference type="Proteomes" id="UP001165190">
    <property type="component" value="Unassembled WGS sequence"/>
</dbReference>
<sequence>MNCFMLPTSLCRALEQVMARFRWRSNGIKRGIHWTTWTSLARPKSYGGLGFRELGQFNVALLAKQCWRLITHPDCFLAKVLKARYYPTSDFLSSNLGSNPSYIWRSL</sequence>
<dbReference type="OrthoDB" id="998444at2759"/>
<evidence type="ECO:0000313" key="2">
    <source>
        <dbReference type="Proteomes" id="UP001165190"/>
    </source>
</evidence>